<dbReference type="InterPro" id="IPR016186">
    <property type="entry name" value="C-type_lectin-like/link_sf"/>
</dbReference>
<comment type="caution">
    <text evidence="5">The sequence shown here is derived from an EMBL/GenBank/DDBJ whole genome shotgun (WGS) entry which is preliminary data.</text>
</comment>
<dbReference type="InterPro" id="IPR001304">
    <property type="entry name" value="C-type_lectin-like"/>
</dbReference>
<protein>
    <recommendedName>
        <fullName evidence="4">C-type lectin domain-containing protein</fullName>
    </recommendedName>
</protein>
<keyword evidence="3" id="KW-1133">Transmembrane helix</keyword>
<dbReference type="PROSITE" id="PS00615">
    <property type="entry name" value="C_TYPE_LECTIN_1"/>
    <property type="match status" value="1"/>
</dbReference>
<accession>A0A4U5MEG4</accession>
<feature type="domain" description="C-type lectin" evidence="4">
    <location>
        <begin position="233"/>
        <end position="367"/>
    </location>
</feature>
<keyword evidence="1" id="KW-1015">Disulfide bond</keyword>
<feature type="domain" description="C-type lectin" evidence="4">
    <location>
        <begin position="39"/>
        <end position="162"/>
    </location>
</feature>
<keyword evidence="3" id="KW-0472">Membrane</keyword>
<dbReference type="Gene3D" id="3.10.100.10">
    <property type="entry name" value="Mannose-Binding Protein A, subunit A"/>
    <property type="match status" value="3"/>
</dbReference>
<gene>
    <name evidence="5" type="ORF">L596_023712</name>
</gene>
<feature type="transmembrane region" description="Helical" evidence="3">
    <location>
        <begin position="589"/>
        <end position="611"/>
    </location>
</feature>
<dbReference type="STRING" id="34508.A0A4U5MEG4"/>
<dbReference type="InterPro" id="IPR016187">
    <property type="entry name" value="CTDL_fold"/>
</dbReference>
<feature type="region of interest" description="Disordered" evidence="2">
    <location>
        <begin position="1"/>
        <end position="27"/>
    </location>
</feature>
<dbReference type="EMBL" id="AZBU02000008">
    <property type="protein sequence ID" value="TKR67580.1"/>
    <property type="molecule type" value="Genomic_DNA"/>
</dbReference>
<dbReference type="InterPro" id="IPR018378">
    <property type="entry name" value="C-type_lectin_CS"/>
</dbReference>
<proteinExistence type="predicted"/>
<feature type="region of interest" description="Disordered" evidence="2">
    <location>
        <begin position="527"/>
        <end position="584"/>
    </location>
</feature>
<feature type="compositionally biased region" description="Basic and acidic residues" evidence="2">
    <location>
        <begin position="527"/>
        <end position="542"/>
    </location>
</feature>
<evidence type="ECO:0000256" key="1">
    <source>
        <dbReference type="ARBA" id="ARBA00023157"/>
    </source>
</evidence>
<dbReference type="Proteomes" id="UP000298663">
    <property type="component" value="Unassembled WGS sequence"/>
</dbReference>
<feature type="domain" description="C-type lectin" evidence="4">
    <location>
        <begin position="393"/>
        <end position="517"/>
    </location>
</feature>
<reference evidence="5 6" key="1">
    <citation type="journal article" date="2015" name="Genome Biol.">
        <title>Comparative genomics of Steinernema reveals deeply conserved gene regulatory networks.</title>
        <authorList>
            <person name="Dillman A.R."/>
            <person name="Macchietto M."/>
            <person name="Porter C.F."/>
            <person name="Rogers A."/>
            <person name="Williams B."/>
            <person name="Antoshechkin I."/>
            <person name="Lee M.M."/>
            <person name="Goodwin Z."/>
            <person name="Lu X."/>
            <person name="Lewis E.E."/>
            <person name="Goodrich-Blair H."/>
            <person name="Stock S.P."/>
            <person name="Adams B.J."/>
            <person name="Sternberg P.W."/>
            <person name="Mortazavi A."/>
        </authorList>
    </citation>
    <scope>NUCLEOTIDE SEQUENCE [LARGE SCALE GENOMIC DNA]</scope>
    <source>
        <strain evidence="5 6">ALL</strain>
    </source>
</reference>
<dbReference type="InterPro" id="IPR050111">
    <property type="entry name" value="C-type_lectin/snaclec_domain"/>
</dbReference>
<evidence type="ECO:0000313" key="6">
    <source>
        <dbReference type="Proteomes" id="UP000298663"/>
    </source>
</evidence>
<keyword evidence="3" id="KW-0812">Transmembrane</keyword>
<feature type="compositionally biased region" description="Polar residues" evidence="2">
    <location>
        <begin position="14"/>
        <end position="27"/>
    </location>
</feature>
<dbReference type="PANTHER" id="PTHR22803">
    <property type="entry name" value="MANNOSE, PHOSPHOLIPASE, LECTIN RECEPTOR RELATED"/>
    <property type="match status" value="1"/>
</dbReference>
<keyword evidence="6" id="KW-1185">Reference proteome</keyword>
<organism evidence="5 6">
    <name type="scientific">Steinernema carpocapsae</name>
    <name type="common">Entomopathogenic nematode</name>
    <dbReference type="NCBI Taxonomy" id="34508"/>
    <lineage>
        <taxon>Eukaryota</taxon>
        <taxon>Metazoa</taxon>
        <taxon>Ecdysozoa</taxon>
        <taxon>Nematoda</taxon>
        <taxon>Chromadorea</taxon>
        <taxon>Rhabditida</taxon>
        <taxon>Tylenchina</taxon>
        <taxon>Panagrolaimomorpha</taxon>
        <taxon>Strongyloidoidea</taxon>
        <taxon>Steinernematidae</taxon>
        <taxon>Steinernema</taxon>
    </lineage>
</organism>
<dbReference type="SUPFAM" id="SSF56436">
    <property type="entry name" value="C-type lectin-like"/>
    <property type="match status" value="3"/>
</dbReference>
<sequence length="639" mass="72194">MGICQMDGLGQTGPKRTQSKKLANQKHTNSKCPKEMRLYNGMCYRVFGTELGQNKTFDEAKKACADDGMSLVSITDPYEQAFVTALLGETKTSTDAWIGMEITKGKMMWIDQEPTSFTRFAPTNRMIQLTPGKYLFQNDKTMGFSQDACVSMDGTDMIGYWDTTFTKQSSIKALFGALMTSDQLKINDSHKDDTCDKMKLPYICEKYAEKEEKPQEEKKMPLDAECETHETRGSTYCFLRSTVRAPLTYEEAQKQCEALQKTKEFDEFTDKGTRESQLAVVDDIIEWSFLMSHALHHGIDHFWMGYRFNENTGFQRNDGGRVNIGPWGENQPNLQRGKCVQTTLGPREIGAFWEMEFCEVERPVVCRIADKLPMPIKEPTHKCPDDKLGWILGTTQCYMLVSNSSQISTGYKADHDCFRLFNAHLASFPTAEDFKLFVENEKVKTLIVGTAFIGLVNQNGKFGYTDHSPITFTNWAENQPSSSVGRVTSRDCVHMQLSGEHKWFSENCWTSKHYVCSVPNVLVKEKHQDMSKEGGKKGDEAKTGNLPPLPDETAADSKPDPETPANKDPAPALDPAGQNPPHEVESSNWVTVTLLFLLALVATGTVVVYKLRQKRLAYRMHDHQIMHFDTLQNEDDDGL</sequence>
<dbReference type="SMART" id="SM00034">
    <property type="entry name" value="CLECT"/>
    <property type="match status" value="3"/>
</dbReference>
<dbReference type="CDD" id="cd00037">
    <property type="entry name" value="CLECT"/>
    <property type="match status" value="3"/>
</dbReference>
<evidence type="ECO:0000259" key="4">
    <source>
        <dbReference type="PROSITE" id="PS50041"/>
    </source>
</evidence>
<dbReference type="Pfam" id="PF00059">
    <property type="entry name" value="Lectin_C"/>
    <property type="match status" value="3"/>
</dbReference>
<dbReference type="PROSITE" id="PS50041">
    <property type="entry name" value="C_TYPE_LECTIN_2"/>
    <property type="match status" value="3"/>
</dbReference>
<name>A0A4U5MEG4_STECR</name>
<dbReference type="OrthoDB" id="6356110at2759"/>
<reference evidence="5 6" key="2">
    <citation type="journal article" date="2019" name="G3 (Bethesda)">
        <title>Hybrid Assembly of the Genome of the Entomopathogenic Nematode Steinernema carpocapsae Identifies the X-Chromosome.</title>
        <authorList>
            <person name="Serra L."/>
            <person name="Macchietto M."/>
            <person name="Macias-Munoz A."/>
            <person name="McGill C.J."/>
            <person name="Rodriguez I.M."/>
            <person name="Rodriguez B."/>
            <person name="Murad R."/>
            <person name="Mortazavi A."/>
        </authorList>
    </citation>
    <scope>NUCLEOTIDE SEQUENCE [LARGE SCALE GENOMIC DNA]</scope>
    <source>
        <strain evidence="5 6">ALL</strain>
    </source>
</reference>
<evidence type="ECO:0000313" key="5">
    <source>
        <dbReference type="EMBL" id="TKR67580.1"/>
    </source>
</evidence>
<evidence type="ECO:0000256" key="3">
    <source>
        <dbReference type="SAM" id="Phobius"/>
    </source>
</evidence>
<evidence type="ECO:0000256" key="2">
    <source>
        <dbReference type="SAM" id="MobiDB-lite"/>
    </source>
</evidence>
<dbReference type="AlphaFoldDB" id="A0A4U5MEG4"/>